<proteinExistence type="predicted"/>
<sequence length="86" mass="9298">MIIAIALRLVSIANAVLKTGLPWRMSPIILNTVGKGKTVTTVSVSFGNAHGCCSSDGKGYLTDMLPSIKKGQPTRLKGEWRISFFF</sequence>
<evidence type="ECO:0000313" key="1">
    <source>
        <dbReference type="EMBL" id="GAA09767.1"/>
    </source>
</evidence>
<dbReference type="Proteomes" id="UP000004319">
    <property type="component" value="Unassembled WGS sequence"/>
</dbReference>
<dbReference type="EMBL" id="BABS01000120">
    <property type="protein sequence ID" value="GAA09767.1"/>
    <property type="molecule type" value="Genomic_DNA"/>
</dbReference>
<comment type="caution">
    <text evidence="1">The sequence shown here is derived from an EMBL/GenBank/DDBJ whole genome shotgun (WGS) entry which is preliminary data.</text>
</comment>
<dbReference type="RefSeq" id="WP_006559791.1">
    <property type="nucleotide sequence ID" value="NZ_BABS01000120.1"/>
</dbReference>
<name>F7VHC2_9PROT</name>
<reference evidence="1 2" key="1">
    <citation type="journal article" date="2011" name="Biochem. Biophys. Res. Commun.">
        <title>Increased number of Arginine-based salt bridges contributes to the thermotolerance of thermotolerant acetic acid bacteria, Acetobacter tropicalis SKU1100.</title>
        <authorList>
            <person name="Matsutani M."/>
            <person name="Hirakawa H."/>
            <person name="Nishikura M."/>
            <person name="Soemphol W."/>
            <person name="Ali I.A.I."/>
            <person name="Yakushi T."/>
            <person name="Matsushita K."/>
        </authorList>
    </citation>
    <scope>NUCLEOTIDE SEQUENCE [LARGE SCALE GENOMIC DNA]</scope>
    <source>
        <strain evidence="1 2">NBRC 101654</strain>
    </source>
</reference>
<organism evidence="1 2">
    <name type="scientific">Acetobacter tropicalis NBRC 101654</name>
    <dbReference type="NCBI Taxonomy" id="749388"/>
    <lineage>
        <taxon>Bacteria</taxon>
        <taxon>Pseudomonadati</taxon>
        <taxon>Pseudomonadota</taxon>
        <taxon>Alphaproteobacteria</taxon>
        <taxon>Acetobacterales</taxon>
        <taxon>Acetobacteraceae</taxon>
        <taxon>Acetobacter</taxon>
    </lineage>
</organism>
<dbReference type="AlphaFoldDB" id="F7VHC2"/>
<protein>
    <submittedName>
        <fullName evidence="1">Uncharacterized protein</fullName>
    </submittedName>
</protein>
<evidence type="ECO:0000313" key="2">
    <source>
        <dbReference type="Proteomes" id="UP000004319"/>
    </source>
</evidence>
<gene>
    <name evidence="1" type="ORF">ATPR_2771</name>
</gene>
<accession>F7VHC2</accession>